<dbReference type="Gene3D" id="3.40.50.720">
    <property type="entry name" value="NAD(P)-binding Rossmann-like Domain"/>
    <property type="match status" value="1"/>
</dbReference>
<dbReference type="InterPro" id="IPR045760">
    <property type="entry name" value="DAP_DH_C"/>
</dbReference>
<name>A0ABS2RA62_9BACI</name>
<reference evidence="3 4" key="1">
    <citation type="submission" date="2021-01" db="EMBL/GenBank/DDBJ databases">
        <title>Genomic Encyclopedia of Type Strains, Phase IV (KMG-IV): sequencing the most valuable type-strain genomes for metagenomic binning, comparative biology and taxonomic classification.</title>
        <authorList>
            <person name="Goeker M."/>
        </authorList>
    </citation>
    <scope>NUCLEOTIDE SEQUENCE [LARGE SCALE GENOMIC DNA]</scope>
    <source>
        <strain evidence="3 4">DSM 105453</strain>
    </source>
</reference>
<feature type="domain" description="2,4-diaminopentanoate dehydrogenase C-terminal" evidence="2">
    <location>
        <begin position="138"/>
        <end position="326"/>
    </location>
</feature>
<comment type="caution">
    <text evidence="3">The sequence shown here is derived from an EMBL/GenBank/DDBJ whole genome shotgun (WGS) entry which is preliminary data.</text>
</comment>
<dbReference type="EMBL" id="JAFBFH010000018">
    <property type="protein sequence ID" value="MBM7715753.1"/>
    <property type="molecule type" value="Genomic_DNA"/>
</dbReference>
<keyword evidence="4" id="KW-1185">Reference proteome</keyword>
<evidence type="ECO:0000313" key="3">
    <source>
        <dbReference type="EMBL" id="MBM7715753.1"/>
    </source>
</evidence>
<dbReference type="GO" id="GO:0008839">
    <property type="term" value="F:4-hydroxy-tetrahydrodipicolinate reductase"/>
    <property type="evidence" value="ECO:0007669"/>
    <property type="project" value="UniProtKB-EC"/>
</dbReference>
<proteinExistence type="predicted"/>
<dbReference type="SUPFAM" id="SSF51735">
    <property type="entry name" value="NAD(P)-binding Rossmann-fold domains"/>
    <property type="match status" value="1"/>
</dbReference>
<dbReference type="Proteomes" id="UP000823485">
    <property type="component" value="Unassembled WGS sequence"/>
</dbReference>
<gene>
    <name evidence="3" type="ORF">JOC94_002742</name>
</gene>
<dbReference type="Pfam" id="PF02629">
    <property type="entry name" value="CoA_binding"/>
    <property type="match status" value="1"/>
</dbReference>
<evidence type="ECO:0000259" key="1">
    <source>
        <dbReference type="Pfam" id="PF02629"/>
    </source>
</evidence>
<dbReference type="EC" id="1.17.1.8" evidence="3"/>
<evidence type="ECO:0000313" key="4">
    <source>
        <dbReference type="Proteomes" id="UP000823485"/>
    </source>
</evidence>
<protein>
    <submittedName>
        <fullName evidence="3">4-hydroxy-tetrahydrodipicolinate reductase</fullName>
        <ecNumber evidence="3">1.17.1.8</ecNumber>
    </submittedName>
</protein>
<dbReference type="CDD" id="cd24146">
    <property type="entry name" value="nat-AmDH_N_like"/>
    <property type="match status" value="1"/>
</dbReference>
<organism evidence="3 4">
    <name type="scientific">Siminovitchia thermophila</name>
    <dbReference type="NCBI Taxonomy" id="1245522"/>
    <lineage>
        <taxon>Bacteria</taxon>
        <taxon>Bacillati</taxon>
        <taxon>Bacillota</taxon>
        <taxon>Bacilli</taxon>
        <taxon>Bacillales</taxon>
        <taxon>Bacillaceae</taxon>
        <taxon>Siminovitchia</taxon>
    </lineage>
</organism>
<feature type="domain" description="CoA-binding" evidence="1">
    <location>
        <begin position="2"/>
        <end position="73"/>
    </location>
</feature>
<dbReference type="Pfam" id="PF19328">
    <property type="entry name" value="DAP_DH_C"/>
    <property type="match status" value="1"/>
</dbReference>
<dbReference type="InterPro" id="IPR036291">
    <property type="entry name" value="NAD(P)-bd_dom_sf"/>
</dbReference>
<keyword evidence="3" id="KW-0560">Oxidoreductase</keyword>
<evidence type="ECO:0000259" key="2">
    <source>
        <dbReference type="Pfam" id="PF19328"/>
    </source>
</evidence>
<sequence>MNVLVFGLGPIGIEILRNAYQLNPHSVIGAVDIDPNKVGKDIGELSGEADSGIKVADNVQDVEKRKDSQPVAIHATGSNLKLVWPQIKELLDNGYSVVSTCEQLSYPWHAYPELAQEIDEYAKSKNLTVIGTGINPGFIMDTMAVCFSTVLTSVKKITVIRNVDVAKRRIPLQKKVGIGMSEEEFLSLAKQDKIGHVGLEESVRLIAYALNWKLTDVNNTIEPTIAKDQVHTPLTPLNTGDVSGLHQVSRGRTAEGFEIHLDLTMSAGIEQKDEIILKGNTTQRIVVPEGIFGDTSTAAMAINTAKRIDAIRQPGLLTMADIGLPRFTYQPS</sequence>
<accession>A0ABS2RA62</accession>
<dbReference type="RefSeq" id="WP_205179540.1">
    <property type="nucleotide sequence ID" value="NZ_JAFBFH010000018.1"/>
</dbReference>
<dbReference type="InterPro" id="IPR003781">
    <property type="entry name" value="CoA-bd"/>
</dbReference>